<evidence type="ECO:0000313" key="3">
    <source>
        <dbReference type="Proteomes" id="UP000600026"/>
    </source>
</evidence>
<organism evidence="2 3">
    <name type="scientific">Streptomyces xanthophaeus</name>
    <dbReference type="NCBI Taxonomy" id="67385"/>
    <lineage>
        <taxon>Bacteria</taxon>
        <taxon>Bacillati</taxon>
        <taxon>Actinomycetota</taxon>
        <taxon>Actinomycetes</taxon>
        <taxon>Kitasatosporales</taxon>
        <taxon>Streptomycetaceae</taxon>
        <taxon>Streptomyces</taxon>
    </lineage>
</organism>
<accession>A0A919GX96</accession>
<name>A0A919GX96_9ACTN</name>
<sequence length="73" mass="7396">MAEIEVLGPEADWQRSAPTFQMIGIQGIPELLPPLAAQGGGIPSSRGETGPSASSPPGWPASGRSIGWSARAG</sequence>
<reference evidence="2" key="1">
    <citation type="submission" date="2020-09" db="EMBL/GenBank/DDBJ databases">
        <title>Whole genome shotgun sequence of Streptomyces xanthophaeus NBRC 12829.</title>
        <authorList>
            <person name="Komaki H."/>
            <person name="Tamura T."/>
        </authorList>
    </citation>
    <scope>NUCLEOTIDE SEQUENCE</scope>
    <source>
        <strain evidence="2">NBRC 12829</strain>
    </source>
</reference>
<keyword evidence="3" id="KW-1185">Reference proteome</keyword>
<dbReference type="Proteomes" id="UP000600026">
    <property type="component" value="Unassembled WGS sequence"/>
</dbReference>
<evidence type="ECO:0000256" key="1">
    <source>
        <dbReference type="SAM" id="MobiDB-lite"/>
    </source>
</evidence>
<evidence type="ECO:0000313" key="2">
    <source>
        <dbReference type="EMBL" id="GHI85012.1"/>
    </source>
</evidence>
<dbReference type="AlphaFoldDB" id="A0A919GX96"/>
<feature type="region of interest" description="Disordered" evidence="1">
    <location>
        <begin position="34"/>
        <end position="73"/>
    </location>
</feature>
<proteinExistence type="predicted"/>
<feature type="compositionally biased region" description="Low complexity" evidence="1">
    <location>
        <begin position="50"/>
        <end position="63"/>
    </location>
</feature>
<protein>
    <submittedName>
        <fullName evidence="2">Uncharacterized protein</fullName>
    </submittedName>
</protein>
<gene>
    <name evidence="2" type="ORF">Sxan_23760</name>
</gene>
<comment type="caution">
    <text evidence="2">The sequence shown here is derived from an EMBL/GenBank/DDBJ whole genome shotgun (WGS) entry which is preliminary data.</text>
</comment>
<dbReference type="EMBL" id="BNEE01000006">
    <property type="protein sequence ID" value="GHI85012.1"/>
    <property type="molecule type" value="Genomic_DNA"/>
</dbReference>